<proteinExistence type="predicted"/>
<dbReference type="OrthoDB" id="5827268at2"/>
<reference evidence="3 4" key="1">
    <citation type="submission" date="2019-07" db="EMBL/GenBank/DDBJ databases">
        <title>Flavobacterium sp. nov., isolated from glacier ice.</title>
        <authorList>
            <person name="Liu Q."/>
            <person name="Xin Y.-H."/>
        </authorList>
    </citation>
    <scope>NUCLEOTIDE SEQUENCE [LARGE SCALE GENOMIC DNA]</scope>
    <source>
        <strain evidence="3 4">ZT4R6</strain>
    </source>
</reference>
<dbReference type="Pfam" id="PF00092">
    <property type="entry name" value="VWA"/>
    <property type="match status" value="1"/>
</dbReference>
<dbReference type="SMART" id="SM00327">
    <property type="entry name" value="VWA"/>
    <property type="match status" value="1"/>
</dbReference>
<dbReference type="InterPro" id="IPR002035">
    <property type="entry name" value="VWF_A"/>
</dbReference>
<evidence type="ECO:0000313" key="3">
    <source>
        <dbReference type="EMBL" id="TRW24751.1"/>
    </source>
</evidence>
<protein>
    <submittedName>
        <fullName evidence="3">VWA domain-containing protein</fullName>
    </submittedName>
</protein>
<evidence type="ECO:0000313" key="4">
    <source>
        <dbReference type="Proteomes" id="UP000320643"/>
    </source>
</evidence>
<keyword evidence="1" id="KW-0732">Signal</keyword>
<feature type="domain" description="VWFA" evidence="2">
    <location>
        <begin position="53"/>
        <end position="241"/>
    </location>
</feature>
<dbReference type="SUPFAM" id="SSF53300">
    <property type="entry name" value="vWA-like"/>
    <property type="match status" value="1"/>
</dbReference>
<feature type="signal peptide" evidence="1">
    <location>
        <begin position="1"/>
        <end position="18"/>
    </location>
</feature>
<dbReference type="AlphaFoldDB" id="A0A552V2S0"/>
<comment type="caution">
    <text evidence="3">The sequence shown here is derived from an EMBL/GenBank/DDBJ whole genome shotgun (WGS) entry which is preliminary data.</text>
</comment>
<evidence type="ECO:0000256" key="1">
    <source>
        <dbReference type="SAM" id="SignalP"/>
    </source>
</evidence>
<accession>A0A552V2S0</accession>
<sequence>MKTITLSVLLLTASLSFAGCKQQEQEPVVALNTITEPQPQQQPLKPNVTNKIQVALLLDTSNSMDGLIDQAKARLWNIVNTLTTLKYSGQTPDIEIALYEYGNDGLGQQTNYIRQVAPLTTDLDLISEKLFTLRTNGGSEYCGAVIKDATQQLKWGANTNDMKLLYIAGNEGFDQGGISYKEAISDALKSNIYVNTIYCGSQAEGVQLHWKDGADKGSGKFFNIDSDKAVQYVETPYDDKITICNERMNKTYINYGREGESKKMNQEVQDNNARTVSKSNYTERAVSKSKEVYKNDSWDLVDKVKQDKDAVSKIKKEELPKELQNKSTAEIKAFVDTKAKEREAIQKEIGELAKKRQEYIDNETKKTNSHDDLGNAMSTSIIAFAKIKGYSVEK</sequence>
<dbReference type="PROSITE" id="PS50234">
    <property type="entry name" value="VWFA"/>
    <property type="match status" value="1"/>
</dbReference>
<organism evidence="3 4">
    <name type="scientific">Flavobacterium zepuense</name>
    <dbReference type="NCBI Taxonomy" id="2593302"/>
    <lineage>
        <taxon>Bacteria</taxon>
        <taxon>Pseudomonadati</taxon>
        <taxon>Bacteroidota</taxon>
        <taxon>Flavobacteriia</taxon>
        <taxon>Flavobacteriales</taxon>
        <taxon>Flavobacteriaceae</taxon>
        <taxon>Flavobacterium</taxon>
    </lineage>
</organism>
<name>A0A552V2S0_9FLAO</name>
<dbReference type="PROSITE" id="PS51257">
    <property type="entry name" value="PROKAR_LIPOPROTEIN"/>
    <property type="match status" value="1"/>
</dbReference>
<dbReference type="RefSeq" id="WP_143373155.1">
    <property type="nucleotide sequence ID" value="NZ_VJVZ01000005.1"/>
</dbReference>
<dbReference type="CDD" id="cd00198">
    <property type="entry name" value="vWFA"/>
    <property type="match status" value="1"/>
</dbReference>
<gene>
    <name evidence="3" type="ORF">FMM05_09620</name>
</gene>
<feature type="chain" id="PRO_5021959457" evidence="1">
    <location>
        <begin position="19"/>
        <end position="394"/>
    </location>
</feature>
<dbReference type="EMBL" id="VJVZ01000005">
    <property type="protein sequence ID" value="TRW24751.1"/>
    <property type="molecule type" value="Genomic_DNA"/>
</dbReference>
<evidence type="ECO:0000259" key="2">
    <source>
        <dbReference type="PROSITE" id="PS50234"/>
    </source>
</evidence>
<keyword evidence="4" id="KW-1185">Reference proteome</keyword>
<dbReference type="InterPro" id="IPR036465">
    <property type="entry name" value="vWFA_dom_sf"/>
</dbReference>
<dbReference type="Proteomes" id="UP000320643">
    <property type="component" value="Unassembled WGS sequence"/>
</dbReference>
<dbReference type="Gene3D" id="3.40.50.410">
    <property type="entry name" value="von Willebrand factor, type A domain"/>
    <property type="match status" value="1"/>
</dbReference>